<comment type="caution">
    <text evidence="2">The sequence shown here is derived from an EMBL/GenBank/DDBJ whole genome shotgun (WGS) entry which is preliminary data.</text>
</comment>
<dbReference type="EMBL" id="WAIE01000003">
    <property type="protein sequence ID" value="KAB1441639.1"/>
    <property type="molecule type" value="Genomic_DNA"/>
</dbReference>
<dbReference type="AlphaFoldDB" id="A0A6N6N3J4"/>
<gene>
    <name evidence="2" type="ORF">F8A88_08540</name>
</gene>
<accession>A0A6N6N3J4</accession>
<dbReference type="SUPFAM" id="SSF53474">
    <property type="entry name" value="alpha/beta-Hydrolases"/>
    <property type="match status" value="1"/>
</dbReference>
<feature type="domain" description="Serine aminopeptidase S33" evidence="1">
    <location>
        <begin position="70"/>
        <end position="183"/>
    </location>
</feature>
<organism evidence="2 3">
    <name type="scientific">Pseudodesulfovibrio senegalensis</name>
    <dbReference type="NCBI Taxonomy" id="1721087"/>
    <lineage>
        <taxon>Bacteria</taxon>
        <taxon>Pseudomonadati</taxon>
        <taxon>Thermodesulfobacteriota</taxon>
        <taxon>Desulfovibrionia</taxon>
        <taxon>Desulfovibrionales</taxon>
        <taxon>Desulfovibrionaceae</taxon>
    </lineage>
</organism>
<name>A0A6N6N3J4_9BACT</name>
<dbReference type="GO" id="GO:0016787">
    <property type="term" value="F:hydrolase activity"/>
    <property type="evidence" value="ECO:0007669"/>
    <property type="project" value="UniProtKB-KW"/>
</dbReference>
<dbReference type="PANTHER" id="PTHR12277">
    <property type="entry name" value="ALPHA/BETA HYDROLASE DOMAIN-CONTAINING PROTEIN"/>
    <property type="match status" value="1"/>
</dbReference>
<dbReference type="InterPro" id="IPR029058">
    <property type="entry name" value="AB_hydrolase_fold"/>
</dbReference>
<dbReference type="PANTHER" id="PTHR12277:SF81">
    <property type="entry name" value="PROTEIN ABHD13"/>
    <property type="match status" value="1"/>
</dbReference>
<keyword evidence="2" id="KW-0378">Hydrolase</keyword>
<evidence type="ECO:0000313" key="3">
    <source>
        <dbReference type="Proteomes" id="UP000438699"/>
    </source>
</evidence>
<dbReference type="Pfam" id="PF12146">
    <property type="entry name" value="Hydrolase_4"/>
    <property type="match status" value="1"/>
</dbReference>
<dbReference type="Gene3D" id="3.40.50.1820">
    <property type="entry name" value="alpha/beta hydrolase"/>
    <property type="match status" value="1"/>
</dbReference>
<dbReference type="OrthoDB" id="9777090at2"/>
<dbReference type="RefSeq" id="WP_151150732.1">
    <property type="nucleotide sequence ID" value="NZ_WAIE01000003.1"/>
</dbReference>
<evidence type="ECO:0000313" key="2">
    <source>
        <dbReference type="EMBL" id="KAB1441639.1"/>
    </source>
</evidence>
<dbReference type="InterPro" id="IPR022742">
    <property type="entry name" value="Hydrolase_4"/>
</dbReference>
<dbReference type="Proteomes" id="UP000438699">
    <property type="component" value="Unassembled WGS sequence"/>
</dbReference>
<sequence length="277" mass="30941">MIVLKILLLLLCIGYGLLAATVYFSQQSMVFNPSRDMEATPRDMGLPFTDVELITSQGTHLHAWWLPHAQPRATLLFCHGNGGNISHREESFRIFHSLNLNVFIFDYSGYGQSMGKPSEEAVHADTRSAWDWLTQEMDIPAEEIIVFGRSLGGGAAAGLVGALHKEGVRPRGLIMESTFSSLPDVGASIYPWLPVRLLARHRFESSRTLAHADIPALFIHSREDDVVPYGIGRALFENYPGPKDFLHIEGRHNRGFAETGQPYVNGLARFLNRLDRD</sequence>
<protein>
    <submittedName>
        <fullName evidence="2">Alpha/beta hydrolase</fullName>
    </submittedName>
</protein>
<evidence type="ECO:0000259" key="1">
    <source>
        <dbReference type="Pfam" id="PF12146"/>
    </source>
</evidence>
<keyword evidence="3" id="KW-1185">Reference proteome</keyword>
<proteinExistence type="predicted"/>
<reference evidence="2 3" key="1">
    <citation type="journal article" date="2017" name="Int. J. Syst. Evol. Microbiol.">
        <title>Desulfovibrio senegalensis sp. nov., a mesophilic sulfate reducer isolated from marine sediment.</title>
        <authorList>
            <person name="Thioye A."/>
            <person name="Gam Z.B.A."/>
            <person name="Mbengue M."/>
            <person name="Cayol J.L."/>
            <person name="Joseph-Bartoli M."/>
            <person name="Toure-Kane C."/>
            <person name="Labat M."/>
        </authorList>
    </citation>
    <scope>NUCLEOTIDE SEQUENCE [LARGE SCALE GENOMIC DNA]</scope>
    <source>
        <strain evidence="2 3">DSM 101509</strain>
    </source>
</reference>